<keyword evidence="1" id="KW-0378">Hydrolase</keyword>
<dbReference type="Gene3D" id="3.40.50.1820">
    <property type="entry name" value="alpha/beta hydrolase"/>
    <property type="match status" value="1"/>
</dbReference>
<keyword evidence="4" id="KW-1185">Reference proteome</keyword>
<dbReference type="PANTHER" id="PTHR43798:SF31">
    <property type="entry name" value="AB HYDROLASE SUPERFAMILY PROTEIN YCLE"/>
    <property type="match status" value="1"/>
</dbReference>
<accession>A0A1H3VQ07</accession>
<dbReference type="Proteomes" id="UP000199409">
    <property type="component" value="Unassembled WGS sequence"/>
</dbReference>
<proteinExistence type="predicted"/>
<organism evidence="3 4">
    <name type="scientific">Desulfuromusa kysingii</name>
    <dbReference type="NCBI Taxonomy" id="37625"/>
    <lineage>
        <taxon>Bacteria</taxon>
        <taxon>Pseudomonadati</taxon>
        <taxon>Thermodesulfobacteriota</taxon>
        <taxon>Desulfuromonadia</taxon>
        <taxon>Desulfuromonadales</taxon>
        <taxon>Geopsychrobacteraceae</taxon>
        <taxon>Desulfuromusa</taxon>
    </lineage>
</organism>
<dbReference type="EMBL" id="FNQN01000001">
    <property type="protein sequence ID" value="SDZ76893.1"/>
    <property type="molecule type" value="Genomic_DNA"/>
</dbReference>
<dbReference type="PRINTS" id="PR00111">
    <property type="entry name" value="ABHYDROLASE"/>
</dbReference>
<dbReference type="InterPro" id="IPR050266">
    <property type="entry name" value="AB_hydrolase_sf"/>
</dbReference>
<protein>
    <submittedName>
        <fullName evidence="3">Pimeloyl-ACP methyl ester carboxylesterase</fullName>
    </submittedName>
</protein>
<dbReference type="SUPFAM" id="SSF53474">
    <property type="entry name" value="alpha/beta-Hydrolases"/>
    <property type="match status" value="1"/>
</dbReference>
<evidence type="ECO:0000256" key="1">
    <source>
        <dbReference type="ARBA" id="ARBA00022801"/>
    </source>
</evidence>
<dbReference type="GO" id="GO:0016020">
    <property type="term" value="C:membrane"/>
    <property type="evidence" value="ECO:0007669"/>
    <property type="project" value="TreeGrafter"/>
</dbReference>
<sequence>MEANLLAHDRRKILRKTYVSLVVFCLLMIPVSRVTASTWQVERMVTDPVFAAQVYLREAGVGNQQMLLLIHGVGPEAGSIWDDIVPDLAQKYHVIAPDLPGFGRSSKGNQLYSPEAYADFLAGLIQGLPTKPVTLAGHSLGGAIALMYAAHHGSELDRLILIDAVGLLHRLAVSQNFARQLLQFDVPFTSAKVESSLGSIASLLLEKTSRIPLDPKLVLSTPLLRKKFLAADPTRISALALVETDYSLLLEKVQTPTWLIWGTEDEIASLRIAKVLDWNLPRAELMLLPELGHSPMLEDIDSFKVALWRALQESPEGKTSRPTAAKQKVGRCDQEDGKIFSGYYSSLQINNCRDVLLRNAVVSDLQIVDSQVVIEASTLQGSAHHSALSLLRSSVVISGADIIAETGVTLNQSRIDLAGVRFVGSKSAVKAEGNPSSILCSSSVKHTGGAVETLHLSQSMVAGEHL</sequence>
<dbReference type="RefSeq" id="WP_175498226.1">
    <property type="nucleotide sequence ID" value="NZ_FNQN01000001.1"/>
</dbReference>
<feature type="domain" description="AB hydrolase-1" evidence="2">
    <location>
        <begin position="67"/>
        <end position="299"/>
    </location>
</feature>
<evidence type="ECO:0000313" key="4">
    <source>
        <dbReference type="Proteomes" id="UP000199409"/>
    </source>
</evidence>
<gene>
    <name evidence="3" type="ORF">SAMN05660420_00213</name>
</gene>
<name>A0A1H3VQ07_9BACT</name>
<evidence type="ECO:0000259" key="2">
    <source>
        <dbReference type="Pfam" id="PF00561"/>
    </source>
</evidence>
<dbReference type="STRING" id="37625.SAMN05660420_00213"/>
<dbReference type="GO" id="GO:0016787">
    <property type="term" value="F:hydrolase activity"/>
    <property type="evidence" value="ECO:0007669"/>
    <property type="project" value="UniProtKB-KW"/>
</dbReference>
<dbReference type="InterPro" id="IPR000073">
    <property type="entry name" value="AB_hydrolase_1"/>
</dbReference>
<evidence type="ECO:0000313" key="3">
    <source>
        <dbReference type="EMBL" id="SDZ76893.1"/>
    </source>
</evidence>
<dbReference type="InterPro" id="IPR029058">
    <property type="entry name" value="AB_hydrolase_fold"/>
</dbReference>
<dbReference type="AlphaFoldDB" id="A0A1H3VQ07"/>
<reference evidence="3 4" key="1">
    <citation type="submission" date="2016-10" db="EMBL/GenBank/DDBJ databases">
        <authorList>
            <person name="de Groot N.N."/>
        </authorList>
    </citation>
    <scope>NUCLEOTIDE SEQUENCE [LARGE SCALE GENOMIC DNA]</scope>
    <source>
        <strain evidence="3 4">DSM 7343</strain>
    </source>
</reference>
<dbReference type="PANTHER" id="PTHR43798">
    <property type="entry name" value="MONOACYLGLYCEROL LIPASE"/>
    <property type="match status" value="1"/>
</dbReference>
<dbReference type="Pfam" id="PF00561">
    <property type="entry name" value="Abhydrolase_1"/>
    <property type="match status" value="1"/>
</dbReference>